<proteinExistence type="inferred from homology"/>
<evidence type="ECO:0000313" key="8">
    <source>
        <dbReference type="Proteomes" id="UP001529235"/>
    </source>
</evidence>
<evidence type="ECO:0000313" key="7">
    <source>
        <dbReference type="EMBL" id="MDK6028347.1"/>
    </source>
</evidence>
<evidence type="ECO:0000259" key="6">
    <source>
        <dbReference type="PROSITE" id="PS50832"/>
    </source>
</evidence>
<dbReference type="SMART" id="SM00652">
    <property type="entry name" value="eIF1a"/>
    <property type="match status" value="1"/>
</dbReference>
<dbReference type="EMBL" id="JASNVW010000001">
    <property type="protein sequence ID" value="MDK6028347.1"/>
    <property type="molecule type" value="Genomic_DNA"/>
</dbReference>
<dbReference type="PROSITE" id="PS01262">
    <property type="entry name" value="IF1A"/>
    <property type="match status" value="1"/>
</dbReference>
<dbReference type="PANTHER" id="PTHR21668">
    <property type="entry name" value="EIF-1A"/>
    <property type="match status" value="1"/>
</dbReference>
<dbReference type="InterPro" id="IPR001253">
    <property type="entry name" value="TIF_eIF-1A"/>
</dbReference>
<evidence type="ECO:0000256" key="1">
    <source>
        <dbReference type="ARBA" id="ARBA00007392"/>
    </source>
</evidence>
<comment type="function">
    <text evidence="4 5">Seems to be required for maximal rate of protein biosynthesis. Enhances ribosome dissociation into subunits and stabilizes the binding of the initiator Met-tRNA(I) to 40 S ribosomal subunits.</text>
</comment>
<comment type="caution">
    <text evidence="7">The sequence shown here is derived from an EMBL/GenBank/DDBJ whole genome shotgun (WGS) entry which is preliminary data.</text>
</comment>
<dbReference type="NCBIfam" id="NF003082">
    <property type="entry name" value="PRK04012.1-1"/>
    <property type="match status" value="1"/>
</dbReference>
<dbReference type="InterPro" id="IPR006196">
    <property type="entry name" value="RNA-binding_domain_S1_IF1"/>
</dbReference>
<name>A0ABD4Z5R3_9CREN</name>
<reference evidence="7 8" key="1">
    <citation type="submission" date="2023-05" db="EMBL/GenBank/DDBJ databases">
        <title>A new hyperthermophilic archaea 'Ignisphaera cupida' sp. nov. and description of the family 'Ignisphaeraceae' fam. nov.</title>
        <authorList>
            <person name="Podosokorskaya O.A."/>
            <person name="Elcheninov A.G."/>
            <person name="Klukina A."/>
            <person name="Merkel A.Y."/>
        </authorList>
    </citation>
    <scope>NUCLEOTIDE SEQUENCE [LARGE SCALE GENOMIC DNA]</scope>
    <source>
        <strain evidence="7 8">4213-co</strain>
    </source>
</reference>
<dbReference type="HAMAP" id="MF_00216">
    <property type="entry name" value="aIF_1A"/>
    <property type="match status" value="1"/>
</dbReference>
<dbReference type="SUPFAM" id="SSF50249">
    <property type="entry name" value="Nucleic acid-binding proteins"/>
    <property type="match status" value="1"/>
</dbReference>
<organism evidence="7 8">
    <name type="scientific">Ignisphaera cupida</name>
    <dbReference type="NCBI Taxonomy" id="3050454"/>
    <lineage>
        <taxon>Archaea</taxon>
        <taxon>Thermoproteota</taxon>
        <taxon>Thermoprotei</taxon>
        <taxon>Desulfurococcales</taxon>
        <taxon>Desulfurococcaceae</taxon>
        <taxon>Ignisphaera</taxon>
    </lineage>
</organism>
<dbReference type="Proteomes" id="UP001529235">
    <property type="component" value="Unassembled WGS sequence"/>
</dbReference>
<dbReference type="GO" id="GO:0003743">
    <property type="term" value="F:translation initiation factor activity"/>
    <property type="evidence" value="ECO:0007669"/>
    <property type="project" value="UniProtKB-UniRule"/>
</dbReference>
<dbReference type="InterPro" id="IPR012340">
    <property type="entry name" value="NA-bd_OB-fold"/>
</dbReference>
<dbReference type="Pfam" id="PF01176">
    <property type="entry name" value="eIF-1a"/>
    <property type="match status" value="1"/>
</dbReference>
<evidence type="ECO:0000256" key="4">
    <source>
        <dbReference type="ARBA" id="ARBA00025502"/>
    </source>
</evidence>
<protein>
    <recommendedName>
        <fullName evidence="5">Translation initiation factor 1A</fullName>
        <shortName evidence="5">aIF-1A</shortName>
    </recommendedName>
</protein>
<dbReference type="CDD" id="cd05793">
    <property type="entry name" value="S1_IF1A"/>
    <property type="match status" value="1"/>
</dbReference>
<evidence type="ECO:0000256" key="3">
    <source>
        <dbReference type="ARBA" id="ARBA00022917"/>
    </source>
</evidence>
<evidence type="ECO:0000256" key="2">
    <source>
        <dbReference type="ARBA" id="ARBA00022540"/>
    </source>
</evidence>
<dbReference type="NCBIfam" id="NF003084">
    <property type="entry name" value="PRK04012.1-3"/>
    <property type="match status" value="1"/>
</dbReference>
<comment type="similarity">
    <text evidence="1 5">Belongs to the eIF-1A family.</text>
</comment>
<dbReference type="InterPro" id="IPR018104">
    <property type="entry name" value="TIF_eIF-1A_CS"/>
</dbReference>
<keyword evidence="8" id="KW-1185">Reference proteome</keyword>
<dbReference type="RefSeq" id="WP_285273408.1">
    <property type="nucleotide sequence ID" value="NZ_JASNVW010000001.1"/>
</dbReference>
<feature type="domain" description="S1-like" evidence="6">
    <location>
        <begin position="5"/>
        <end position="84"/>
    </location>
</feature>
<accession>A0ABD4Z5R3</accession>
<keyword evidence="3 5" id="KW-0648">Protein biosynthesis</keyword>
<keyword evidence="2 5" id="KW-0396">Initiation factor</keyword>
<dbReference type="Gene3D" id="2.40.50.140">
    <property type="entry name" value="Nucleic acid-binding proteins"/>
    <property type="match status" value="1"/>
</dbReference>
<dbReference type="AlphaFoldDB" id="A0ABD4Z5R3"/>
<sequence length="106" mass="12086">MAKDKKVESTPRDLTLPTQGQILCVVEEIIGADFLKVRCVDGVPRVCRIPGKYRRRVWFSGGDVVLVQPWDFQQNKGDIIYKYSKDEVRRLISMGLLSKEFVEGAV</sequence>
<gene>
    <name evidence="5" type="primary">eif1a</name>
    <name evidence="7" type="ORF">QPL79_03090</name>
</gene>
<dbReference type="PROSITE" id="PS50832">
    <property type="entry name" value="S1_IF1_TYPE"/>
    <property type="match status" value="1"/>
</dbReference>
<evidence type="ECO:0000256" key="5">
    <source>
        <dbReference type="HAMAP-Rule" id="MF_00216"/>
    </source>
</evidence>